<evidence type="ECO:0000256" key="8">
    <source>
        <dbReference type="HAMAP-Rule" id="MF_01818"/>
    </source>
</evidence>
<evidence type="ECO:0000256" key="7">
    <source>
        <dbReference type="ARBA" id="ARBA00022833"/>
    </source>
</evidence>
<evidence type="ECO:0000256" key="2">
    <source>
        <dbReference type="ARBA" id="ARBA00022694"/>
    </source>
</evidence>
<dbReference type="EC" id="3.1.26.11" evidence="8"/>
<name>A0A1Q8CPP5_9PSEU</name>
<dbReference type="PANTHER" id="PTHR46018:SF2">
    <property type="entry name" value="ZINC PHOSPHODIESTERASE ELAC PROTEIN 1"/>
    <property type="match status" value="1"/>
</dbReference>
<keyword evidence="5 8" id="KW-0255">Endonuclease</keyword>
<gene>
    <name evidence="8" type="primary">rnz</name>
    <name evidence="11" type="ORF">BU204_17230</name>
</gene>
<dbReference type="Proteomes" id="UP000185596">
    <property type="component" value="Unassembled WGS sequence"/>
</dbReference>
<comment type="similarity">
    <text evidence="8">Belongs to the RNase Z family.</text>
</comment>
<dbReference type="InterPro" id="IPR001279">
    <property type="entry name" value="Metallo-B-lactamas"/>
</dbReference>
<dbReference type="Pfam" id="PF12706">
    <property type="entry name" value="Lactamase_B_2"/>
    <property type="match status" value="1"/>
</dbReference>
<dbReference type="Pfam" id="PF00753">
    <property type="entry name" value="Lactamase_B"/>
    <property type="match status" value="1"/>
</dbReference>
<feature type="binding site" evidence="8">
    <location>
        <position position="65"/>
    </location>
    <ligand>
        <name>Zn(2+)</name>
        <dbReference type="ChEBI" id="CHEBI:29105"/>
        <label>1</label>
        <note>catalytic</note>
    </ligand>
</feature>
<keyword evidence="4 8" id="KW-0479">Metal-binding</keyword>
<protein>
    <recommendedName>
        <fullName evidence="8">Ribonuclease Z</fullName>
        <shortName evidence="8">RNase Z</shortName>
        <ecNumber evidence="8">3.1.26.11</ecNumber>
    </recommendedName>
    <alternativeName>
        <fullName evidence="8">tRNA 3 endonuclease</fullName>
    </alternativeName>
    <alternativeName>
        <fullName evidence="8">tRNase Z</fullName>
    </alternativeName>
</protein>
<evidence type="ECO:0000313" key="12">
    <source>
        <dbReference type="Proteomes" id="UP000185596"/>
    </source>
</evidence>
<dbReference type="InterPro" id="IPR036866">
    <property type="entry name" value="RibonucZ/Hydroxyglut_hydro"/>
</dbReference>
<dbReference type="EMBL" id="MSIE01000030">
    <property type="protein sequence ID" value="OLF16327.1"/>
    <property type="molecule type" value="Genomic_DNA"/>
</dbReference>
<feature type="binding site" evidence="8">
    <location>
        <position position="266"/>
    </location>
    <ligand>
        <name>Zn(2+)</name>
        <dbReference type="ChEBI" id="CHEBI:29105"/>
        <label>2</label>
        <note>catalytic</note>
    </ligand>
</feature>
<dbReference type="NCBIfam" id="NF000805">
    <property type="entry name" value="PRK00055.2-3"/>
    <property type="match status" value="1"/>
</dbReference>
<dbReference type="CDD" id="cd07717">
    <property type="entry name" value="RNaseZ_ZiPD-like_MBL-fold"/>
    <property type="match status" value="1"/>
</dbReference>
<dbReference type="STRING" id="1912961.BU204_17230"/>
<keyword evidence="2 8" id="KW-0819">tRNA processing</keyword>
<dbReference type="GO" id="GO:0042781">
    <property type="term" value="F:3'-tRNA processing endoribonuclease activity"/>
    <property type="evidence" value="ECO:0007669"/>
    <property type="project" value="UniProtKB-UniRule"/>
</dbReference>
<reference evidence="11 12" key="1">
    <citation type="submission" date="2016-12" db="EMBL/GenBank/DDBJ databases">
        <title>The draft genome sequence of Actinophytocola sp. 11-183.</title>
        <authorList>
            <person name="Wang W."/>
            <person name="Yuan L."/>
        </authorList>
    </citation>
    <scope>NUCLEOTIDE SEQUENCE [LARGE SCALE GENOMIC DNA]</scope>
    <source>
        <strain evidence="11 12">11-183</strain>
    </source>
</reference>
<feature type="binding site" evidence="8">
    <location>
        <position position="68"/>
    </location>
    <ligand>
        <name>Zn(2+)</name>
        <dbReference type="ChEBI" id="CHEBI:29105"/>
        <label>2</label>
        <note>catalytic</note>
    </ligand>
</feature>
<feature type="active site" description="Proton acceptor" evidence="8">
    <location>
        <position position="67"/>
    </location>
</feature>
<evidence type="ECO:0000256" key="6">
    <source>
        <dbReference type="ARBA" id="ARBA00022801"/>
    </source>
</evidence>
<evidence type="ECO:0000256" key="1">
    <source>
        <dbReference type="ARBA" id="ARBA00011738"/>
    </source>
</evidence>
<dbReference type="Gene3D" id="3.60.15.10">
    <property type="entry name" value="Ribonuclease Z/Hydroxyacylglutathione hydrolase-like"/>
    <property type="match status" value="1"/>
</dbReference>
<dbReference type="GO" id="GO:0008270">
    <property type="term" value="F:zinc ion binding"/>
    <property type="evidence" value="ECO:0007669"/>
    <property type="project" value="UniProtKB-UniRule"/>
</dbReference>
<feature type="binding site" evidence="8">
    <location>
        <position position="208"/>
    </location>
    <ligand>
        <name>Zn(2+)</name>
        <dbReference type="ChEBI" id="CHEBI:29105"/>
        <label>1</label>
        <note>catalytic</note>
    </ligand>
</feature>
<dbReference type="SUPFAM" id="SSF56281">
    <property type="entry name" value="Metallo-hydrolase/oxidoreductase"/>
    <property type="match status" value="1"/>
</dbReference>
<accession>A0A1Q8CPP5</accession>
<keyword evidence="7 8" id="KW-0862">Zinc</keyword>
<organism evidence="11 12">
    <name type="scientific">Actinophytocola xanthii</name>
    <dbReference type="NCBI Taxonomy" id="1912961"/>
    <lineage>
        <taxon>Bacteria</taxon>
        <taxon>Bacillati</taxon>
        <taxon>Actinomycetota</taxon>
        <taxon>Actinomycetes</taxon>
        <taxon>Pseudonocardiales</taxon>
        <taxon>Pseudonocardiaceae</taxon>
    </lineage>
</organism>
<keyword evidence="12" id="KW-1185">Reference proteome</keyword>
<evidence type="ECO:0000259" key="9">
    <source>
        <dbReference type="Pfam" id="PF00753"/>
    </source>
</evidence>
<comment type="caution">
    <text evidence="11">The sequence shown here is derived from an EMBL/GenBank/DDBJ whole genome shotgun (WGS) entry which is preliminary data.</text>
</comment>
<evidence type="ECO:0000256" key="4">
    <source>
        <dbReference type="ARBA" id="ARBA00022723"/>
    </source>
</evidence>
<sequence length="310" mass="34106">MSSRELVVLGTASQAPTRYRNQNGYLLRWDAEGLLFDPGEGTQRQMLLAGVSAREIDRVCLTHFHGDHCLGVPGVVQRLSLDRVPHVVEAHYPASGAEFFRRLRYATSFHEVAELREVPVERDGPVATGAFGTLEARRLDHRVDAFGYRLVEPDGRRMLPEALTRLGVSGPDVGVLQREGVLEHRGRWVELAEVSVPRPGQRFAFVMDTRLCDAVYALADGVDLLVIESTFLDEDAGLAAEYGHLTAAQAARVARECGVRRLVLTHFSARYADPRAFHDEAAGIFDGDVVVAEDLARVPVPPREHAGVPG</sequence>
<feature type="binding site" evidence="8">
    <location>
        <position position="141"/>
    </location>
    <ligand>
        <name>Zn(2+)</name>
        <dbReference type="ChEBI" id="CHEBI:29105"/>
        <label>1</label>
        <note>catalytic</note>
    </ligand>
</feature>
<feature type="domain" description="Metallo-beta-lactamase" evidence="9">
    <location>
        <begin position="20"/>
        <end position="128"/>
    </location>
</feature>
<feature type="binding site" evidence="8">
    <location>
        <position position="208"/>
    </location>
    <ligand>
        <name>Zn(2+)</name>
        <dbReference type="ChEBI" id="CHEBI:29105"/>
        <label>2</label>
        <note>catalytic</note>
    </ligand>
</feature>
<comment type="subunit">
    <text evidence="1 8">Homodimer.</text>
</comment>
<feature type="binding site" evidence="8">
    <location>
        <position position="67"/>
    </location>
    <ligand>
        <name>Zn(2+)</name>
        <dbReference type="ChEBI" id="CHEBI:29105"/>
        <label>2</label>
        <note>catalytic</note>
    </ligand>
</feature>
<comment type="catalytic activity">
    <reaction evidence="8">
        <text>Endonucleolytic cleavage of RNA, removing extra 3' nucleotides from tRNA precursor, generating 3' termini of tRNAs. A 3'-hydroxy group is left at the tRNA terminus and a 5'-phosphoryl group is left at the trailer molecule.</text>
        <dbReference type="EC" id="3.1.26.11"/>
    </reaction>
</comment>
<evidence type="ECO:0000256" key="3">
    <source>
        <dbReference type="ARBA" id="ARBA00022722"/>
    </source>
</evidence>
<keyword evidence="3 8" id="KW-0540">Nuclease</keyword>
<feature type="domain" description="Metallo-beta-lactamase" evidence="10">
    <location>
        <begin position="194"/>
        <end position="267"/>
    </location>
</feature>
<evidence type="ECO:0000259" key="10">
    <source>
        <dbReference type="Pfam" id="PF12706"/>
    </source>
</evidence>
<dbReference type="OrthoDB" id="9800940at2"/>
<evidence type="ECO:0000256" key="5">
    <source>
        <dbReference type="ARBA" id="ARBA00022759"/>
    </source>
</evidence>
<dbReference type="HAMAP" id="MF_01818">
    <property type="entry name" value="RNase_Z_BN"/>
    <property type="match status" value="1"/>
</dbReference>
<feature type="binding site" evidence="8">
    <location>
        <position position="63"/>
    </location>
    <ligand>
        <name>Zn(2+)</name>
        <dbReference type="ChEBI" id="CHEBI:29105"/>
        <label>1</label>
        <note>catalytic</note>
    </ligand>
</feature>
<comment type="cofactor">
    <cofactor evidence="8">
        <name>Zn(2+)</name>
        <dbReference type="ChEBI" id="CHEBI:29105"/>
    </cofactor>
    <text evidence="8">Binds 2 Zn(2+) ions.</text>
</comment>
<dbReference type="RefSeq" id="WP_075126709.1">
    <property type="nucleotide sequence ID" value="NZ_MSIE01000030.1"/>
</dbReference>
<proteinExistence type="inferred from homology"/>
<evidence type="ECO:0000313" key="11">
    <source>
        <dbReference type="EMBL" id="OLF16327.1"/>
    </source>
</evidence>
<comment type="function">
    <text evidence="8">Zinc phosphodiesterase, which displays some tRNA 3'-processing endonuclease activity. Probably involved in tRNA maturation, by removing a 3'-trailer from precursor tRNA.</text>
</comment>
<dbReference type="PANTHER" id="PTHR46018">
    <property type="entry name" value="ZINC PHOSPHODIESTERASE ELAC PROTEIN 1"/>
    <property type="match status" value="1"/>
</dbReference>
<keyword evidence="6 8" id="KW-0378">Hydrolase</keyword>
<dbReference type="AlphaFoldDB" id="A0A1Q8CPP5"/>
<dbReference type="InterPro" id="IPR013471">
    <property type="entry name" value="RNase_Z/BN"/>
</dbReference>